<evidence type="ECO:0000313" key="12">
    <source>
        <dbReference type="EMBL" id="KAF1947976.1"/>
    </source>
</evidence>
<evidence type="ECO:0000256" key="5">
    <source>
        <dbReference type="ARBA" id="ARBA00022801"/>
    </source>
</evidence>
<name>A0A6A5TB32_9PLEO</name>
<feature type="signal peptide" evidence="9">
    <location>
        <begin position="1"/>
        <end position="19"/>
    </location>
</feature>
<dbReference type="PANTHER" id="PTHR46471:SF4">
    <property type="entry name" value="CHITIN DEACETYLASE"/>
    <property type="match status" value="1"/>
</dbReference>
<comment type="caution">
    <text evidence="8">Lacks conserved residue(s) required for the propagation of feature annotation.</text>
</comment>
<dbReference type="GO" id="GO:0008061">
    <property type="term" value="F:chitin binding"/>
    <property type="evidence" value="ECO:0007669"/>
    <property type="project" value="UniProtKB-UniRule"/>
</dbReference>
<gene>
    <name evidence="12" type="ORF">EJ02DRAFT_9512</name>
</gene>
<dbReference type="InterPro" id="IPR001002">
    <property type="entry name" value="Chitin-bd_1"/>
</dbReference>
<dbReference type="Pfam" id="PF01522">
    <property type="entry name" value="Polysacc_deac_1"/>
    <property type="match status" value="1"/>
</dbReference>
<feature type="domain" description="Chitin-binding type-1" evidence="10">
    <location>
        <begin position="383"/>
        <end position="429"/>
    </location>
</feature>
<dbReference type="InterPro" id="IPR011330">
    <property type="entry name" value="Glyco_hydro/deAcase_b/a-brl"/>
</dbReference>
<evidence type="ECO:0000256" key="1">
    <source>
        <dbReference type="ARBA" id="ARBA00001941"/>
    </source>
</evidence>
<feature type="domain" description="Chitin-binding type-1" evidence="10">
    <location>
        <begin position="529"/>
        <end position="575"/>
    </location>
</feature>
<feature type="disulfide bond" evidence="8">
    <location>
        <begin position="78"/>
        <end position="90"/>
    </location>
</feature>
<evidence type="ECO:0000256" key="4">
    <source>
        <dbReference type="ARBA" id="ARBA00022729"/>
    </source>
</evidence>
<evidence type="ECO:0000259" key="11">
    <source>
        <dbReference type="PROSITE" id="PS51677"/>
    </source>
</evidence>
<reference evidence="12" key="1">
    <citation type="journal article" date="2020" name="Stud. Mycol.">
        <title>101 Dothideomycetes genomes: a test case for predicting lifestyles and emergence of pathogens.</title>
        <authorList>
            <person name="Haridas S."/>
            <person name="Albert R."/>
            <person name="Binder M."/>
            <person name="Bloem J."/>
            <person name="Labutti K."/>
            <person name="Salamov A."/>
            <person name="Andreopoulos B."/>
            <person name="Baker S."/>
            <person name="Barry K."/>
            <person name="Bills G."/>
            <person name="Bluhm B."/>
            <person name="Cannon C."/>
            <person name="Castanera R."/>
            <person name="Culley D."/>
            <person name="Daum C."/>
            <person name="Ezra D."/>
            <person name="Gonzalez J."/>
            <person name="Henrissat B."/>
            <person name="Kuo A."/>
            <person name="Liang C."/>
            <person name="Lipzen A."/>
            <person name="Lutzoni F."/>
            <person name="Magnuson J."/>
            <person name="Mondo S."/>
            <person name="Nolan M."/>
            <person name="Ohm R."/>
            <person name="Pangilinan J."/>
            <person name="Park H.-J."/>
            <person name="Ramirez L."/>
            <person name="Alfaro M."/>
            <person name="Sun H."/>
            <person name="Tritt A."/>
            <person name="Yoshinaga Y."/>
            <person name="Zwiers L.-H."/>
            <person name="Turgeon B."/>
            <person name="Goodwin S."/>
            <person name="Spatafora J."/>
            <person name="Crous P."/>
            <person name="Grigoriev I."/>
        </authorList>
    </citation>
    <scope>NUCLEOTIDE SEQUENCE</scope>
    <source>
        <strain evidence="12">CBS 161.51</strain>
    </source>
</reference>
<evidence type="ECO:0000259" key="10">
    <source>
        <dbReference type="PROSITE" id="PS50941"/>
    </source>
</evidence>
<keyword evidence="5 12" id="KW-0378">Hydrolase</keyword>
<evidence type="ECO:0000256" key="9">
    <source>
        <dbReference type="SAM" id="SignalP"/>
    </source>
</evidence>
<comment type="cofactor">
    <cofactor evidence="1">
        <name>Co(2+)</name>
        <dbReference type="ChEBI" id="CHEBI:48828"/>
    </cofactor>
</comment>
<dbReference type="GO" id="GO:0046872">
    <property type="term" value="F:metal ion binding"/>
    <property type="evidence" value="ECO:0007669"/>
    <property type="project" value="UniProtKB-KW"/>
</dbReference>
<dbReference type="GO" id="GO:0016810">
    <property type="term" value="F:hydrolase activity, acting on carbon-nitrogen (but not peptide) bonds"/>
    <property type="evidence" value="ECO:0007669"/>
    <property type="project" value="InterPro"/>
</dbReference>
<dbReference type="OrthoDB" id="407355at2759"/>
<organism evidence="12 13">
    <name type="scientific">Clathrospora elynae</name>
    <dbReference type="NCBI Taxonomy" id="706981"/>
    <lineage>
        <taxon>Eukaryota</taxon>
        <taxon>Fungi</taxon>
        <taxon>Dikarya</taxon>
        <taxon>Ascomycota</taxon>
        <taxon>Pezizomycotina</taxon>
        <taxon>Dothideomycetes</taxon>
        <taxon>Pleosporomycetidae</taxon>
        <taxon>Pleosporales</taxon>
        <taxon>Diademaceae</taxon>
        <taxon>Clathrospora</taxon>
    </lineage>
</organism>
<dbReference type="InterPro" id="IPR002509">
    <property type="entry name" value="NODB_dom"/>
</dbReference>
<dbReference type="GO" id="GO:0005975">
    <property type="term" value="P:carbohydrate metabolic process"/>
    <property type="evidence" value="ECO:0007669"/>
    <property type="project" value="InterPro"/>
</dbReference>
<dbReference type="AlphaFoldDB" id="A0A6A5TB32"/>
<dbReference type="InterPro" id="IPR036861">
    <property type="entry name" value="Endochitinase-like_sf"/>
</dbReference>
<keyword evidence="3" id="KW-0479">Metal-binding</keyword>
<keyword evidence="13" id="KW-1185">Reference proteome</keyword>
<feature type="domain" description="Chitin-binding type-1" evidence="10">
    <location>
        <begin position="457"/>
        <end position="503"/>
    </location>
</feature>
<evidence type="ECO:0000256" key="7">
    <source>
        <dbReference type="ARBA" id="ARBA00023285"/>
    </source>
</evidence>
<sequence length="576" mass="59154">MRYSAALTAVAAFAPLVSAHGVALPRIVGLNPRDLKARNLLGSLGARFTEVHELVKAPENRLKARQNDLECGAGVGSCAAGQCCSPEGYCGTTGDYCYSPGCDYQHGPGCPENITPAGTNTSSIARTKLGSVQYGGDGIYGCVTPGTVAITYDDGPQKVFTSHILDVMKTYNAHATFFITGNNINKGQIDITQEFVDVIKRMDAEGHQIASHTWTHLDLSAISQEDRKNQMYKNEMALRNIVGKIPTYMRPPYSSCTGMCETDMADLGYHVTYFDLDTDDYEHDDPNLIQASKNWFTANVTSAPAASSQWLEIGHDIHEQTANNLTDYMLNTLTQLGYKAVTVGDCLGDPKANWYRAAGGAGTAPVASSSAPAPTGTKKVSTDATCGGTNQFTCLGSAFGNCCSVSGYCGTTTAYCGTGCQSGFGNCGSNGAASSAAPPAASSTAPAPPASGKVSTDGTCGAASGFTCSGSTFGNCCSQYNYCGTTTGHCGTGCNAAFGTCTGGAAAPTKATGTSTAAAPAATKKTSTDGTCSGTSGFTCSGSSFGNCCSQYNYCGTTTGHCGTGCKSAFGTCSGT</sequence>
<dbReference type="CDD" id="cd11618">
    <property type="entry name" value="ChtBD1_1"/>
    <property type="match status" value="1"/>
</dbReference>
<evidence type="ECO:0000256" key="2">
    <source>
        <dbReference type="ARBA" id="ARBA00022669"/>
    </source>
</evidence>
<evidence type="ECO:0000256" key="6">
    <source>
        <dbReference type="ARBA" id="ARBA00023277"/>
    </source>
</evidence>
<keyword evidence="6" id="KW-0119">Carbohydrate metabolism</keyword>
<feature type="disulfide bond" evidence="8">
    <location>
        <begin position="402"/>
        <end position="416"/>
    </location>
</feature>
<feature type="disulfide bond" evidence="8">
    <location>
        <begin position="476"/>
        <end position="490"/>
    </location>
</feature>
<keyword evidence="7" id="KW-0170">Cobalt</keyword>
<feature type="disulfide bond" evidence="8">
    <location>
        <begin position="548"/>
        <end position="562"/>
    </location>
</feature>
<evidence type="ECO:0000256" key="3">
    <source>
        <dbReference type="ARBA" id="ARBA00022723"/>
    </source>
</evidence>
<dbReference type="CDD" id="cd10951">
    <property type="entry name" value="CE4_ClCDA_like"/>
    <property type="match status" value="1"/>
</dbReference>
<feature type="disulfide bond" evidence="8">
    <location>
        <begin position="83"/>
        <end position="97"/>
    </location>
</feature>
<evidence type="ECO:0000313" key="13">
    <source>
        <dbReference type="Proteomes" id="UP000800038"/>
    </source>
</evidence>
<accession>A0A6A5TB32</accession>
<feature type="chain" id="PRO_5025479361" evidence="9">
    <location>
        <begin position="20"/>
        <end position="576"/>
    </location>
</feature>
<dbReference type="CDD" id="cd00035">
    <property type="entry name" value="ChtBD1"/>
    <property type="match status" value="1"/>
</dbReference>
<evidence type="ECO:0000256" key="8">
    <source>
        <dbReference type="PROSITE-ProRule" id="PRU00261"/>
    </source>
</evidence>
<dbReference type="SUPFAM" id="SSF57016">
    <property type="entry name" value="Plant lectins/antimicrobial peptides"/>
    <property type="match status" value="4"/>
</dbReference>
<dbReference type="EMBL" id="ML975997">
    <property type="protein sequence ID" value="KAF1947976.1"/>
    <property type="molecule type" value="Genomic_DNA"/>
</dbReference>
<feature type="domain" description="Chitin-binding type-1" evidence="10">
    <location>
        <begin position="68"/>
        <end position="112"/>
    </location>
</feature>
<dbReference type="PROSITE" id="PS50941">
    <property type="entry name" value="CHIT_BIND_I_2"/>
    <property type="match status" value="4"/>
</dbReference>
<dbReference type="Proteomes" id="UP000800038">
    <property type="component" value="Unassembled WGS sequence"/>
</dbReference>
<dbReference type="SMART" id="SM00270">
    <property type="entry name" value="ChtBD1"/>
    <property type="match status" value="4"/>
</dbReference>
<keyword evidence="8" id="KW-1015">Disulfide bond</keyword>
<dbReference type="PROSITE" id="PS51677">
    <property type="entry name" value="NODB"/>
    <property type="match status" value="1"/>
</dbReference>
<dbReference type="PROSITE" id="PS00026">
    <property type="entry name" value="CHIT_BIND_I_1"/>
    <property type="match status" value="1"/>
</dbReference>
<feature type="domain" description="NodB homology" evidence="11">
    <location>
        <begin position="146"/>
        <end position="341"/>
    </location>
</feature>
<keyword evidence="2 8" id="KW-0147">Chitin-binding</keyword>
<keyword evidence="4 9" id="KW-0732">Signal</keyword>
<dbReference type="PANTHER" id="PTHR46471">
    <property type="entry name" value="CHITIN DEACETYLASE"/>
    <property type="match status" value="1"/>
</dbReference>
<protein>
    <submittedName>
        <fullName evidence="12">Glycoside hydrolase/deacetylase</fullName>
    </submittedName>
</protein>
<proteinExistence type="predicted"/>
<dbReference type="Gene3D" id="3.20.20.370">
    <property type="entry name" value="Glycoside hydrolase/deacetylase"/>
    <property type="match status" value="1"/>
</dbReference>
<dbReference type="Gene3D" id="3.30.60.10">
    <property type="entry name" value="Endochitinase-like"/>
    <property type="match status" value="4"/>
</dbReference>
<dbReference type="InterPro" id="IPR018371">
    <property type="entry name" value="Chitin-binding_1_CS"/>
</dbReference>
<dbReference type="SUPFAM" id="SSF88713">
    <property type="entry name" value="Glycoside hydrolase/deacetylase"/>
    <property type="match status" value="1"/>
</dbReference>